<geneLocation type="plasmid" evidence="1">
    <name>p12/29</name>
</geneLocation>
<proteinExistence type="predicted"/>
<dbReference type="SUPFAM" id="SSF53067">
    <property type="entry name" value="Actin-like ATPase domain"/>
    <property type="match status" value="1"/>
</dbReference>
<protein>
    <submittedName>
        <fullName evidence="1">Plasmid segregation protein ParM</fullName>
    </submittedName>
</protein>
<keyword evidence="1" id="KW-0614">Plasmid</keyword>
<sequence>MLKCICDNKIYILGGITMKNVVKEELKNEVETYNVAPDGGNTEIKVIYNGEYTTYDNIYAKDSHIDYNTMNLSEDDMDEYLEDILNVKFTYHAGQEDCKVQEFLFGNLATNNKSDLEERTNGDKSADEMLVMTSILSSVNFIIDRMEPNQIKKEMVMKLNVSTGLPYHEYSIDNKREMYEQHFLGQHIIEFLDPRYPVEKVTLNIENVIVNSEGMSALKTEIEINQVLNEETMEDLINTVWCMIDIGGYSTDIIGGIWRRKRSGLKLETIDSLSIGLKYGIATAQDEAIKTIFKEYHTNYGKLPATFKITRKDINDAEMRTKNKGLLNNRYKTNTLDYTIEEYKKIARRIANDFAQKYIVNSQMDSILKIYLSGGGAKNEILVEILKEELENRGINKEFVECVTIPDPVYVNAYSYYLQFDK</sequence>
<dbReference type="CDD" id="cd24023">
    <property type="entry name" value="ASKHA_NBD_ParM_Alp7A-like"/>
    <property type="match status" value="1"/>
</dbReference>
<dbReference type="InterPro" id="IPR043129">
    <property type="entry name" value="ATPase_NBD"/>
</dbReference>
<dbReference type="Gene3D" id="3.30.420.40">
    <property type="match status" value="2"/>
</dbReference>
<name>A0A126JHL5_CLOBO</name>
<dbReference type="EMBL" id="KT897275">
    <property type="protein sequence ID" value="ALT05269.1"/>
    <property type="molecule type" value="Genomic_DNA"/>
</dbReference>
<accession>A0A126JHL5</accession>
<dbReference type="AlphaFoldDB" id="A0A126JHL5"/>
<evidence type="ECO:0000313" key="1">
    <source>
        <dbReference type="EMBL" id="ALT05269.1"/>
    </source>
</evidence>
<organism evidence="1">
    <name type="scientific">Clostridium botulinum</name>
    <dbReference type="NCBI Taxonomy" id="1491"/>
    <lineage>
        <taxon>Bacteria</taxon>
        <taxon>Bacillati</taxon>
        <taxon>Bacillota</taxon>
        <taxon>Clostridia</taxon>
        <taxon>Eubacteriales</taxon>
        <taxon>Clostridiaceae</taxon>
        <taxon>Clostridium</taxon>
    </lineage>
</organism>
<reference evidence="1" key="1">
    <citation type="journal article" date="2016" name="Genome Biol. Evol.">
        <title>Evolution of chromosomal Clostridium botulinum type E neurotoxin gene clusters: evidence provided by their rare plasmid borne counterparts.</title>
        <authorList>
            <person name="Carter A.T."/>
            <person name="Austin J.W."/>
            <person name="Weedmark K.A."/>
            <person name="Peck M.W."/>
        </authorList>
    </citation>
    <scope>NUCLEOTIDE SEQUENCE</scope>
    <source>
        <strain evidence="1">IFR 12/29</strain>
        <plasmid evidence="1">p12/29</plasmid>
    </source>
</reference>